<protein>
    <submittedName>
        <fullName evidence="1">Uncharacterized protein</fullName>
    </submittedName>
</protein>
<name>A0A2P5D783_TREOI</name>
<gene>
    <name evidence="1" type="ORF">TorRG33x02_259860</name>
</gene>
<reference evidence="2" key="1">
    <citation type="submission" date="2016-06" db="EMBL/GenBank/DDBJ databases">
        <title>Parallel loss of symbiosis genes in relatives of nitrogen-fixing non-legume Parasponia.</title>
        <authorList>
            <person name="Van Velzen R."/>
            <person name="Holmer R."/>
            <person name="Bu F."/>
            <person name="Rutten L."/>
            <person name="Van Zeijl A."/>
            <person name="Liu W."/>
            <person name="Santuari L."/>
            <person name="Cao Q."/>
            <person name="Sharma T."/>
            <person name="Shen D."/>
            <person name="Roswanjaya Y."/>
            <person name="Wardhani T."/>
            <person name="Kalhor M.S."/>
            <person name="Jansen J."/>
            <person name="Van den Hoogen J."/>
            <person name="Gungor B."/>
            <person name="Hartog M."/>
            <person name="Hontelez J."/>
            <person name="Verver J."/>
            <person name="Yang W.-C."/>
            <person name="Schijlen E."/>
            <person name="Repin R."/>
            <person name="Schilthuizen M."/>
            <person name="Schranz E."/>
            <person name="Heidstra R."/>
            <person name="Miyata K."/>
            <person name="Fedorova E."/>
            <person name="Kohlen W."/>
            <person name="Bisseling T."/>
            <person name="Smit S."/>
            <person name="Geurts R."/>
        </authorList>
    </citation>
    <scope>NUCLEOTIDE SEQUENCE [LARGE SCALE GENOMIC DNA]</scope>
    <source>
        <strain evidence="2">cv. RG33-2</strain>
    </source>
</reference>
<evidence type="ECO:0000313" key="1">
    <source>
        <dbReference type="EMBL" id="PON69159.1"/>
    </source>
</evidence>
<comment type="caution">
    <text evidence="1">The sequence shown here is derived from an EMBL/GenBank/DDBJ whole genome shotgun (WGS) entry which is preliminary data.</text>
</comment>
<dbReference type="Proteomes" id="UP000237000">
    <property type="component" value="Unassembled WGS sequence"/>
</dbReference>
<proteinExistence type="predicted"/>
<sequence>MSFMEWASYEYSIWQVLKVMGSSRAYWNCLHQCDEIRLGQKKLELSPDLAKQVLLLRLHYCEGG</sequence>
<dbReference type="InParanoid" id="A0A2P5D783"/>
<accession>A0A2P5D783</accession>
<keyword evidence="2" id="KW-1185">Reference proteome</keyword>
<evidence type="ECO:0000313" key="2">
    <source>
        <dbReference type="Proteomes" id="UP000237000"/>
    </source>
</evidence>
<dbReference type="EMBL" id="JXTC01000290">
    <property type="protein sequence ID" value="PON69159.1"/>
    <property type="molecule type" value="Genomic_DNA"/>
</dbReference>
<organism evidence="1 2">
    <name type="scientific">Trema orientale</name>
    <name type="common">Charcoal tree</name>
    <name type="synonym">Celtis orientalis</name>
    <dbReference type="NCBI Taxonomy" id="63057"/>
    <lineage>
        <taxon>Eukaryota</taxon>
        <taxon>Viridiplantae</taxon>
        <taxon>Streptophyta</taxon>
        <taxon>Embryophyta</taxon>
        <taxon>Tracheophyta</taxon>
        <taxon>Spermatophyta</taxon>
        <taxon>Magnoliopsida</taxon>
        <taxon>eudicotyledons</taxon>
        <taxon>Gunneridae</taxon>
        <taxon>Pentapetalae</taxon>
        <taxon>rosids</taxon>
        <taxon>fabids</taxon>
        <taxon>Rosales</taxon>
        <taxon>Cannabaceae</taxon>
        <taxon>Trema</taxon>
    </lineage>
</organism>
<dbReference type="AlphaFoldDB" id="A0A2P5D783"/>